<evidence type="ECO:0000313" key="2">
    <source>
        <dbReference type="Proteomes" id="UP000006512"/>
    </source>
</evidence>
<dbReference type="EMBL" id="GL883077">
    <property type="protein sequence ID" value="EGF93590.1"/>
    <property type="molecule type" value="Genomic_DNA"/>
</dbReference>
<dbReference type="AlphaFoldDB" id="F4QM18"/>
<sequence>MLGKATSRRSHLVIARDGETCTHHGIDLGGRPTGHTAPPELMIGFLGVRILHENNPI</sequence>
<evidence type="ECO:0000313" key="1">
    <source>
        <dbReference type="EMBL" id="EGF93590.1"/>
    </source>
</evidence>
<reference evidence="2" key="1">
    <citation type="submission" date="2011-03" db="EMBL/GenBank/DDBJ databases">
        <title>Draft genome sequence of Brevundimonas diminuta.</title>
        <authorList>
            <person name="Brown P.J.B."/>
            <person name="Buechlein A."/>
            <person name="Hemmerich C."/>
            <person name="Brun Y.V."/>
        </authorList>
    </citation>
    <scope>NUCLEOTIDE SEQUENCE [LARGE SCALE GENOMIC DNA]</scope>
    <source>
        <strain evidence="2">C19</strain>
    </source>
</reference>
<dbReference type="STRING" id="715226.ABI_20320"/>
<keyword evidence="2" id="KW-1185">Reference proteome</keyword>
<gene>
    <name evidence="1" type="ORF">ABI_20320</name>
</gene>
<protein>
    <submittedName>
        <fullName evidence="1">Uncharacterized protein</fullName>
    </submittedName>
</protein>
<name>F4QM18_9CAUL</name>
<dbReference type="Proteomes" id="UP000006512">
    <property type="component" value="Unassembled WGS sequence"/>
</dbReference>
<dbReference type="HOGENOM" id="CLU_2986580_0_0_5"/>
<proteinExistence type="predicted"/>
<accession>F4QM18</accession>
<organism evidence="1 2">
    <name type="scientific">Asticcacaulis biprosthecium C19</name>
    <dbReference type="NCBI Taxonomy" id="715226"/>
    <lineage>
        <taxon>Bacteria</taxon>
        <taxon>Pseudomonadati</taxon>
        <taxon>Pseudomonadota</taxon>
        <taxon>Alphaproteobacteria</taxon>
        <taxon>Caulobacterales</taxon>
        <taxon>Caulobacteraceae</taxon>
        <taxon>Asticcacaulis</taxon>
    </lineage>
</organism>